<name>A0A8H7ZNE0_9FUNG</name>
<proteinExistence type="predicted"/>
<comment type="caution">
    <text evidence="2">The sequence shown here is derived from an EMBL/GenBank/DDBJ whole genome shotgun (WGS) entry which is preliminary data.</text>
</comment>
<evidence type="ECO:0000313" key="3">
    <source>
        <dbReference type="Proteomes" id="UP000673691"/>
    </source>
</evidence>
<reference evidence="2 3" key="1">
    <citation type="journal article" name="Sci. Rep.">
        <title>Genome-scale phylogenetic analyses confirm Olpidium as the closest living zoosporic fungus to the non-flagellated, terrestrial fungi.</title>
        <authorList>
            <person name="Chang Y."/>
            <person name="Rochon D."/>
            <person name="Sekimoto S."/>
            <person name="Wang Y."/>
            <person name="Chovatia M."/>
            <person name="Sandor L."/>
            <person name="Salamov A."/>
            <person name="Grigoriev I.V."/>
            <person name="Stajich J.E."/>
            <person name="Spatafora J.W."/>
        </authorList>
    </citation>
    <scope>NUCLEOTIDE SEQUENCE [LARGE SCALE GENOMIC DNA]</scope>
    <source>
        <strain evidence="2">S191</strain>
    </source>
</reference>
<protein>
    <submittedName>
        <fullName evidence="2">Uncharacterized protein</fullName>
    </submittedName>
</protein>
<evidence type="ECO:0000256" key="1">
    <source>
        <dbReference type="SAM" id="MobiDB-lite"/>
    </source>
</evidence>
<feature type="compositionally biased region" description="Polar residues" evidence="1">
    <location>
        <begin position="53"/>
        <end position="62"/>
    </location>
</feature>
<dbReference type="Proteomes" id="UP000673691">
    <property type="component" value="Unassembled WGS sequence"/>
</dbReference>
<accession>A0A8H7ZNE0</accession>
<organism evidence="2 3">
    <name type="scientific">Olpidium bornovanus</name>
    <dbReference type="NCBI Taxonomy" id="278681"/>
    <lineage>
        <taxon>Eukaryota</taxon>
        <taxon>Fungi</taxon>
        <taxon>Fungi incertae sedis</taxon>
        <taxon>Olpidiomycota</taxon>
        <taxon>Olpidiomycotina</taxon>
        <taxon>Olpidiomycetes</taxon>
        <taxon>Olpidiales</taxon>
        <taxon>Olpidiaceae</taxon>
        <taxon>Olpidium</taxon>
    </lineage>
</organism>
<feature type="region of interest" description="Disordered" evidence="1">
    <location>
        <begin position="45"/>
        <end position="77"/>
    </location>
</feature>
<dbReference type="AlphaFoldDB" id="A0A8H7ZNE0"/>
<sequence>MDRWAWDGVVCQVTIKIFTEPPEEHLWTFPPRTFAPIRQLTFREEPFGDRQGSWGQSAKDSPSQPPWTLTGDHNRRAFPVCPVWPRRLPTNTPPTRGRVS</sequence>
<evidence type="ECO:0000313" key="2">
    <source>
        <dbReference type="EMBL" id="KAG5456342.1"/>
    </source>
</evidence>
<keyword evidence="3" id="KW-1185">Reference proteome</keyword>
<dbReference type="EMBL" id="JAEFCI010011901">
    <property type="protein sequence ID" value="KAG5456342.1"/>
    <property type="molecule type" value="Genomic_DNA"/>
</dbReference>
<gene>
    <name evidence="2" type="ORF">BJ554DRAFT_3947</name>
</gene>